<evidence type="ECO:0000313" key="3">
    <source>
        <dbReference type="EMBL" id="KAA8494186.1"/>
    </source>
</evidence>
<dbReference type="SMART" id="SM00256">
    <property type="entry name" value="FBOX"/>
    <property type="match status" value="1"/>
</dbReference>
<dbReference type="PANTHER" id="PTHR19879:SF9">
    <property type="entry name" value="TRANSCRIPTION INITIATION FACTOR TFIID SUBUNIT 5"/>
    <property type="match status" value="1"/>
</dbReference>
<dbReference type="Proteomes" id="UP000324585">
    <property type="component" value="Unassembled WGS sequence"/>
</dbReference>
<organism evidence="3 4">
    <name type="scientific">Porphyridium purpureum</name>
    <name type="common">Red alga</name>
    <name type="synonym">Porphyridium cruentum</name>
    <dbReference type="NCBI Taxonomy" id="35688"/>
    <lineage>
        <taxon>Eukaryota</taxon>
        <taxon>Rhodophyta</taxon>
        <taxon>Bangiophyceae</taxon>
        <taxon>Porphyridiales</taxon>
        <taxon>Porphyridiaceae</taxon>
        <taxon>Porphyridium</taxon>
    </lineage>
</organism>
<evidence type="ECO:0000259" key="2">
    <source>
        <dbReference type="PROSITE" id="PS50181"/>
    </source>
</evidence>
<dbReference type="OrthoDB" id="10260946at2759"/>
<dbReference type="EMBL" id="VRMN01000005">
    <property type="protein sequence ID" value="KAA8494186.1"/>
    <property type="molecule type" value="Genomic_DNA"/>
</dbReference>
<dbReference type="Pfam" id="PF12937">
    <property type="entry name" value="F-box-like"/>
    <property type="match status" value="1"/>
</dbReference>
<dbReference type="InterPro" id="IPR001680">
    <property type="entry name" value="WD40_rpt"/>
</dbReference>
<dbReference type="SUPFAM" id="SSF50978">
    <property type="entry name" value="WD40 repeat-like"/>
    <property type="match status" value="1"/>
</dbReference>
<dbReference type="Pfam" id="PF00400">
    <property type="entry name" value="WD40"/>
    <property type="match status" value="1"/>
</dbReference>
<accession>A0A5J4YS77</accession>
<dbReference type="PROSITE" id="PS50082">
    <property type="entry name" value="WD_REPEATS_2"/>
    <property type="match status" value="1"/>
</dbReference>
<evidence type="ECO:0000256" key="1">
    <source>
        <dbReference type="PROSITE-ProRule" id="PRU00221"/>
    </source>
</evidence>
<evidence type="ECO:0000313" key="4">
    <source>
        <dbReference type="Proteomes" id="UP000324585"/>
    </source>
</evidence>
<dbReference type="PROSITE" id="PS50181">
    <property type="entry name" value="FBOX"/>
    <property type="match status" value="1"/>
</dbReference>
<dbReference type="InterPro" id="IPR015943">
    <property type="entry name" value="WD40/YVTN_repeat-like_dom_sf"/>
</dbReference>
<sequence>MAADGTTTEVVLVRLLPDELWHDILRHVSAEDFVRAAAVSRRWRTYTKALQGEFWLRQLRQLVGWTLNEEVLERIHPADRKAAYVREYLMRKRYCTDVSEGGGSIAVLGGNNSTESTQMPRAFPYVAVPEVMRTLTEKGPPLGVSHTIFTDMAVSNTGHAVFCSSSIGTLKFAKLYIDDKGIQEQAGELAYRIPFCRRSHATGVALSPDNALLASASPYKLSVFDIEKDAEYARFDIDVVSLLTLGRTDSLAYTSNDAAVRIMNIFNKEKMSHGQMSEMQGHEDWVRCLASLSRDGSRIVSGADDRSWCVWDTSIASLQRRYEDAHQYMVRSVAACGPSLFASADICDIKLWDIRDSNPSLVSLKNNGPRNPASLALALSDTGSSLAVGYEASVFVFDTRNLSRAVNLLVMPTGSMSCRLEFTESALWICGTDFVTAWDLSTPVSFS</sequence>
<comment type="caution">
    <text evidence="3">The sequence shown here is derived from an EMBL/GenBank/DDBJ whole genome shotgun (WGS) entry which is preliminary data.</text>
</comment>
<feature type="domain" description="F-box" evidence="2">
    <location>
        <begin position="10"/>
        <end position="58"/>
    </location>
</feature>
<dbReference type="GO" id="GO:0016301">
    <property type="term" value="F:kinase activity"/>
    <property type="evidence" value="ECO:0007669"/>
    <property type="project" value="UniProtKB-KW"/>
</dbReference>
<feature type="repeat" description="WD" evidence="1">
    <location>
        <begin position="279"/>
        <end position="321"/>
    </location>
</feature>
<dbReference type="InterPro" id="IPR001810">
    <property type="entry name" value="F-box_dom"/>
</dbReference>
<keyword evidence="3" id="KW-0808">Transferase</keyword>
<reference evidence="4" key="1">
    <citation type="journal article" date="2019" name="Nat. Commun.">
        <title>Expansion of phycobilisome linker gene families in mesophilic red algae.</title>
        <authorList>
            <person name="Lee J."/>
            <person name="Kim D."/>
            <person name="Bhattacharya D."/>
            <person name="Yoon H.S."/>
        </authorList>
    </citation>
    <scope>NUCLEOTIDE SEQUENCE [LARGE SCALE GENOMIC DNA]</scope>
    <source>
        <strain evidence="4">CCMP 1328</strain>
    </source>
</reference>
<gene>
    <name evidence="3" type="ORF">FVE85_4161</name>
</gene>
<dbReference type="SUPFAM" id="SSF81383">
    <property type="entry name" value="F-box domain"/>
    <property type="match status" value="1"/>
</dbReference>
<dbReference type="SMART" id="SM00320">
    <property type="entry name" value="WD40"/>
    <property type="match status" value="3"/>
</dbReference>
<dbReference type="InterPro" id="IPR036322">
    <property type="entry name" value="WD40_repeat_dom_sf"/>
</dbReference>
<dbReference type="AlphaFoldDB" id="A0A5J4YS77"/>
<proteinExistence type="predicted"/>
<keyword evidence="4" id="KW-1185">Reference proteome</keyword>
<keyword evidence="3" id="KW-0418">Kinase</keyword>
<keyword evidence="1" id="KW-0853">WD repeat</keyword>
<dbReference type="Gene3D" id="1.20.1280.50">
    <property type="match status" value="1"/>
</dbReference>
<dbReference type="InterPro" id="IPR036047">
    <property type="entry name" value="F-box-like_dom_sf"/>
</dbReference>
<dbReference type="CDD" id="cd09917">
    <property type="entry name" value="F-box_SF"/>
    <property type="match status" value="1"/>
</dbReference>
<protein>
    <submittedName>
        <fullName evidence="3">Putative serine/threonine-protein kinase PkwA</fullName>
    </submittedName>
</protein>
<dbReference type="Gene3D" id="2.130.10.10">
    <property type="entry name" value="YVTN repeat-like/Quinoprotein amine dehydrogenase"/>
    <property type="match status" value="2"/>
</dbReference>
<dbReference type="PANTHER" id="PTHR19879">
    <property type="entry name" value="TRANSCRIPTION INITIATION FACTOR TFIID"/>
    <property type="match status" value="1"/>
</dbReference>
<name>A0A5J4YS77_PORPP</name>